<proteinExistence type="predicted"/>
<accession>A0A8T4J366</accession>
<reference evidence="1" key="1">
    <citation type="submission" date="2021-04" db="EMBL/GenBank/DDBJ databases">
        <title>Sequencing of actinobacteria type strains.</title>
        <authorList>
            <person name="Nguyen G.-S."/>
            <person name="Wentzel A."/>
        </authorList>
    </citation>
    <scope>NUCLEOTIDE SEQUENCE</scope>
    <source>
        <strain evidence="1">DSM 42095</strain>
    </source>
</reference>
<sequence length="65" mass="6974">MPDAIETGLAPDGLPATTPQYTAGGYRLPGWAQGNRFFSHPLGRLDASPVAERLLPRLRSLGVRS</sequence>
<name>A0A8T4J366_9ACTN</name>
<organism evidence="1 2">
    <name type="scientific">Streptomyces daliensis</name>
    <dbReference type="NCBI Taxonomy" id="299421"/>
    <lineage>
        <taxon>Bacteria</taxon>
        <taxon>Bacillati</taxon>
        <taxon>Actinomycetota</taxon>
        <taxon>Actinomycetes</taxon>
        <taxon>Kitasatosporales</taxon>
        <taxon>Streptomycetaceae</taxon>
        <taxon>Streptomyces</taxon>
    </lineage>
</organism>
<keyword evidence="2" id="KW-1185">Reference proteome</keyword>
<evidence type="ECO:0000313" key="2">
    <source>
        <dbReference type="Proteomes" id="UP000675554"/>
    </source>
</evidence>
<gene>
    <name evidence="1" type="ORF">KDA82_40780</name>
</gene>
<dbReference type="EMBL" id="JAGSMN010002342">
    <property type="protein sequence ID" value="MBR7679161.1"/>
    <property type="molecule type" value="Genomic_DNA"/>
</dbReference>
<comment type="caution">
    <text evidence="1">The sequence shown here is derived from an EMBL/GenBank/DDBJ whole genome shotgun (WGS) entry which is preliminary data.</text>
</comment>
<evidence type="ECO:0000313" key="1">
    <source>
        <dbReference type="EMBL" id="MBR7679161.1"/>
    </source>
</evidence>
<dbReference type="Proteomes" id="UP000675554">
    <property type="component" value="Unassembled WGS sequence"/>
</dbReference>
<feature type="non-terminal residue" evidence="1">
    <location>
        <position position="65"/>
    </location>
</feature>
<protein>
    <submittedName>
        <fullName evidence="1">Uncharacterized protein</fullName>
    </submittedName>
</protein>
<dbReference type="AlphaFoldDB" id="A0A8T4J366"/>